<evidence type="ECO:0000313" key="1">
    <source>
        <dbReference type="EMBL" id="GAA4031815.1"/>
    </source>
</evidence>
<sequence>MRLKLLVLPPDLASFGTPERRFGIGREEPFLERFAALLCYGATRDTDFKELALQWRKLHAKLFDRSDELLFKVVQI</sequence>
<proteinExistence type="predicted"/>
<keyword evidence="2" id="KW-1185">Reference proteome</keyword>
<accession>A0ABP7TVA1</accession>
<organism evidence="1 2">
    <name type="scientific">Sphingomonas rosea</name>
    <dbReference type="NCBI Taxonomy" id="335605"/>
    <lineage>
        <taxon>Bacteria</taxon>
        <taxon>Pseudomonadati</taxon>
        <taxon>Pseudomonadota</taxon>
        <taxon>Alphaproteobacteria</taxon>
        <taxon>Sphingomonadales</taxon>
        <taxon>Sphingomonadaceae</taxon>
        <taxon>Sphingomonas</taxon>
    </lineage>
</organism>
<reference evidence="2" key="1">
    <citation type="journal article" date="2019" name="Int. J. Syst. Evol. Microbiol.">
        <title>The Global Catalogue of Microorganisms (GCM) 10K type strain sequencing project: providing services to taxonomists for standard genome sequencing and annotation.</title>
        <authorList>
            <consortium name="The Broad Institute Genomics Platform"/>
            <consortium name="The Broad Institute Genome Sequencing Center for Infectious Disease"/>
            <person name="Wu L."/>
            <person name="Ma J."/>
        </authorList>
    </citation>
    <scope>NUCLEOTIDE SEQUENCE [LARGE SCALE GENOMIC DNA]</scope>
    <source>
        <strain evidence="2">JCM 17564</strain>
    </source>
</reference>
<evidence type="ECO:0000313" key="2">
    <source>
        <dbReference type="Proteomes" id="UP001424459"/>
    </source>
</evidence>
<gene>
    <name evidence="1" type="ORF">GCM10022281_09290</name>
</gene>
<name>A0ABP7TVA1_9SPHN</name>
<protein>
    <submittedName>
        <fullName evidence="1">Uncharacterized protein</fullName>
    </submittedName>
</protein>
<dbReference type="EMBL" id="BAABBR010000001">
    <property type="protein sequence ID" value="GAA4031815.1"/>
    <property type="molecule type" value="Genomic_DNA"/>
</dbReference>
<comment type="caution">
    <text evidence="1">The sequence shown here is derived from an EMBL/GenBank/DDBJ whole genome shotgun (WGS) entry which is preliminary data.</text>
</comment>
<dbReference type="Proteomes" id="UP001424459">
    <property type="component" value="Unassembled WGS sequence"/>
</dbReference>